<keyword evidence="5" id="KW-1185">Reference proteome</keyword>
<dbReference type="InterPro" id="IPR026444">
    <property type="entry name" value="Secre_tail"/>
</dbReference>
<evidence type="ECO:0000313" key="5">
    <source>
        <dbReference type="Proteomes" id="UP000245962"/>
    </source>
</evidence>
<name>A0A2U0I2C0_9FLAO</name>
<dbReference type="NCBIfam" id="TIGR04183">
    <property type="entry name" value="Por_Secre_tail"/>
    <property type="match status" value="1"/>
</dbReference>
<dbReference type="AlphaFoldDB" id="A0A2U0I2C0"/>
<dbReference type="SUPFAM" id="SSF101898">
    <property type="entry name" value="NHL repeat"/>
    <property type="match status" value="1"/>
</dbReference>
<accession>A0A2U0I2C0</accession>
<reference evidence="4 5" key="1">
    <citation type="submission" date="2018-04" db="EMBL/GenBank/DDBJ databases">
        <title>Marixanthomonas spongiae HN-E44 sp. nov., isolated from a marine sponge.</title>
        <authorList>
            <person name="Luo L."/>
            <person name="Zhuang L."/>
        </authorList>
    </citation>
    <scope>NUCLEOTIDE SEQUENCE [LARGE SCALE GENOMIC DNA]</scope>
    <source>
        <strain evidence="4 5">HN-E44</strain>
    </source>
</reference>
<dbReference type="Pfam" id="PF18962">
    <property type="entry name" value="Por_Secre_tail"/>
    <property type="match status" value="1"/>
</dbReference>
<dbReference type="Proteomes" id="UP000245962">
    <property type="component" value="Unassembled WGS sequence"/>
</dbReference>
<evidence type="ECO:0000256" key="2">
    <source>
        <dbReference type="SAM" id="SignalP"/>
    </source>
</evidence>
<proteinExistence type="predicted"/>
<comment type="caution">
    <text evidence="4">The sequence shown here is derived from an EMBL/GenBank/DDBJ whole genome shotgun (WGS) entry which is preliminary data.</text>
</comment>
<dbReference type="RefSeq" id="WP_116694147.1">
    <property type="nucleotide sequence ID" value="NZ_QEHR01000004.1"/>
</dbReference>
<dbReference type="NCBIfam" id="TIGR02608">
    <property type="entry name" value="delta_60_rpt"/>
    <property type="match status" value="8"/>
</dbReference>
<protein>
    <recommendedName>
        <fullName evidence="3">Secretion system C-terminal sorting domain-containing protein</fullName>
    </recommendedName>
</protein>
<keyword evidence="1 2" id="KW-0732">Signal</keyword>
<evidence type="ECO:0000256" key="1">
    <source>
        <dbReference type="ARBA" id="ARBA00022729"/>
    </source>
</evidence>
<gene>
    <name evidence="4" type="ORF">DDV96_07580</name>
</gene>
<dbReference type="InterPro" id="IPR013431">
    <property type="entry name" value="Delta_60_rpt"/>
</dbReference>
<dbReference type="Pfam" id="PF17164">
    <property type="entry name" value="DUF5122"/>
    <property type="match status" value="7"/>
</dbReference>
<organism evidence="4 5">
    <name type="scientific">Marixanthomonas spongiae</name>
    <dbReference type="NCBI Taxonomy" id="2174845"/>
    <lineage>
        <taxon>Bacteria</taxon>
        <taxon>Pseudomonadati</taxon>
        <taxon>Bacteroidota</taxon>
        <taxon>Flavobacteriia</taxon>
        <taxon>Flavobacteriales</taxon>
        <taxon>Flavobacteriaceae</taxon>
        <taxon>Marixanthomonas</taxon>
    </lineage>
</organism>
<feature type="chain" id="PRO_5015495365" description="Secretion system C-terminal sorting domain-containing protein" evidence="2">
    <location>
        <begin position="22"/>
        <end position="503"/>
    </location>
</feature>
<dbReference type="Gene3D" id="2.80.10.50">
    <property type="match status" value="3"/>
</dbReference>
<evidence type="ECO:0000313" key="4">
    <source>
        <dbReference type="EMBL" id="PVW15257.1"/>
    </source>
</evidence>
<feature type="domain" description="Secretion system C-terminal sorting" evidence="3">
    <location>
        <begin position="432"/>
        <end position="500"/>
    </location>
</feature>
<dbReference type="EMBL" id="QEHR01000004">
    <property type="protein sequence ID" value="PVW15257.1"/>
    <property type="molecule type" value="Genomic_DNA"/>
</dbReference>
<feature type="signal peptide" evidence="2">
    <location>
        <begin position="1"/>
        <end position="21"/>
    </location>
</feature>
<evidence type="ECO:0000259" key="3">
    <source>
        <dbReference type="Pfam" id="PF18962"/>
    </source>
</evidence>
<dbReference type="OrthoDB" id="9805017at2"/>
<sequence>MNNFYTLLILLVSYSATYAQGTLDPTFGDNGIVTTVVNGTYNEAAATTVQPDGKILVAGHAGEPATYKATVARYNTDGSLDTTFGEDGTIIIPIGNDKSFATDIELQIDGKIVVGARTWDNVTGDFAVVRLNADGSFDDTFGTNGISVADNGTEAAETLVIQNDGTILLGGYSDDEFAIAKFNTDGSLDTTFGTNGFAITGFGSSLGFIKEIAVQNDGKIVAGGFLLNNNNLYQMAAARFNADGTTDSSFGTNGEVFFNIDVENDFVDGMVIQDDGKIILGGHTYIDSNPLRYDIAAVRLNTDGTFDSTYGDNGVVTVRLVNGENYTKSMILQDDGKAILFGSTVLQSEYDIALVRLNTDGSLDTSFDTDGMVSTDIDGRQDYGTDVVLQPDGKIIASGYSYTGSGSSEMVVARYSNEPLGINENQGLDFNLYPNPANDYVTVNLQSTGETYQVEIVDMLGKTVLTSEVTNNGRIQVSALAAGNYFVKLTSAETSGVVKFVKQ</sequence>